<feature type="domain" description="Glycosyl transferase family 1" evidence="2">
    <location>
        <begin position="239"/>
        <end position="389"/>
    </location>
</feature>
<dbReference type="Pfam" id="PF00534">
    <property type="entry name" value="Glycos_transf_1"/>
    <property type="match status" value="1"/>
</dbReference>
<dbReference type="SUPFAM" id="SSF53756">
    <property type="entry name" value="UDP-Glycosyltransferase/glycogen phosphorylase"/>
    <property type="match status" value="1"/>
</dbReference>
<organism evidence="3 4">
    <name type="scientific">Qipengyuania aquimaris</name>
    <dbReference type="NCBI Taxonomy" id="255984"/>
    <lineage>
        <taxon>Bacteria</taxon>
        <taxon>Pseudomonadati</taxon>
        <taxon>Pseudomonadota</taxon>
        <taxon>Alphaproteobacteria</taxon>
        <taxon>Sphingomonadales</taxon>
        <taxon>Erythrobacteraceae</taxon>
        <taxon>Qipengyuania</taxon>
    </lineage>
</organism>
<dbReference type="CDD" id="cd03801">
    <property type="entry name" value="GT4_PimA-like"/>
    <property type="match status" value="1"/>
</dbReference>
<proteinExistence type="predicted"/>
<evidence type="ECO:0000313" key="3">
    <source>
        <dbReference type="EMBL" id="MBY6218879.1"/>
    </source>
</evidence>
<protein>
    <submittedName>
        <fullName evidence="3">Glycosyltransferase family 4 protein</fullName>
    </submittedName>
</protein>
<dbReference type="RefSeq" id="WP_222405558.1">
    <property type="nucleotide sequence ID" value="NZ_JAHVKP010000001.1"/>
</dbReference>
<dbReference type="Gene3D" id="3.40.50.2000">
    <property type="entry name" value="Glycogen Phosphorylase B"/>
    <property type="match status" value="2"/>
</dbReference>
<name>A0A9Q3S279_9SPHN</name>
<dbReference type="InterPro" id="IPR001296">
    <property type="entry name" value="Glyco_trans_1"/>
</dbReference>
<keyword evidence="1" id="KW-0808">Transferase</keyword>
<sequence length="413" mass="44979">MQVAVFHPGTQHSRQTALALQELGRLAFLATGLFDHPDDALRQLAQRLPQGLVRQIEGELARFAFARLDADKVRAMPAYELPERIAARLGARRLAGMLDTGLNRAFGRKVATMAGAEGPLALWGYDGSSASAFTDKRTRDCYKILDRTTADSRSWNLERERIAETHGDWLGGGSPAWSKHRIERDDIEFDAADTIVCGSPFVMQTIREHSPVPGVADKLELLPYCFDADLFASEEPIAPAAKEEPVRFLFAGQVSARKGVQHLLEAIECLPASDARLTLLGPVAVPDKILARYRDRVDIVGPVSRSEVPAIMRQHHALVFPSHNEGSAVVLLEAMASGLAVIQTAASGMGASAKSGLVLERPSAGLVEQAMRRLIDDREMLQAMREAAKAEAAARDFSAYRASIATLLERKGI</sequence>
<dbReference type="GO" id="GO:0009103">
    <property type="term" value="P:lipopolysaccharide biosynthetic process"/>
    <property type="evidence" value="ECO:0007669"/>
    <property type="project" value="TreeGrafter"/>
</dbReference>
<evidence type="ECO:0000313" key="4">
    <source>
        <dbReference type="Proteomes" id="UP000824927"/>
    </source>
</evidence>
<reference evidence="3" key="1">
    <citation type="submission" date="2021-06" db="EMBL/GenBank/DDBJ databases">
        <title>50 bacteria genomes isolated from Dapeng, Shenzhen, China.</title>
        <authorList>
            <person name="Zheng W."/>
            <person name="Yu S."/>
            <person name="Huang Y."/>
        </authorList>
    </citation>
    <scope>NUCLEOTIDE SEQUENCE</scope>
    <source>
        <strain evidence="3">DP4N28-2</strain>
    </source>
</reference>
<dbReference type="GO" id="GO:0016757">
    <property type="term" value="F:glycosyltransferase activity"/>
    <property type="evidence" value="ECO:0007669"/>
    <property type="project" value="InterPro"/>
</dbReference>
<gene>
    <name evidence="3" type="ORF">KUV31_11065</name>
</gene>
<dbReference type="PANTHER" id="PTHR46401">
    <property type="entry name" value="GLYCOSYLTRANSFERASE WBBK-RELATED"/>
    <property type="match status" value="1"/>
</dbReference>
<comment type="caution">
    <text evidence="3">The sequence shown here is derived from an EMBL/GenBank/DDBJ whole genome shotgun (WGS) entry which is preliminary data.</text>
</comment>
<accession>A0A9Q3S279</accession>
<evidence type="ECO:0000259" key="2">
    <source>
        <dbReference type="Pfam" id="PF00534"/>
    </source>
</evidence>
<dbReference type="EMBL" id="JAHVKP010000001">
    <property type="protein sequence ID" value="MBY6218879.1"/>
    <property type="molecule type" value="Genomic_DNA"/>
</dbReference>
<dbReference type="PANTHER" id="PTHR46401:SF2">
    <property type="entry name" value="GLYCOSYLTRANSFERASE WBBK-RELATED"/>
    <property type="match status" value="1"/>
</dbReference>
<dbReference type="Proteomes" id="UP000824927">
    <property type="component" value="Unassembled WGS sequence"/>
</dbReference>
<dbReference type="AlphaFoldDB" id="A0A9Q3S279"/>
<evidence type="ECO:0000256" key="1">
    <source>
        <dbReference type="ARBA" id="ARBA00022679"/>
    </source>
</evidence>